<keyword evidence="2" id="KW-0548">Nucleotidyltransferase</keyword>
<keyword evidence="1" id="KW-0808">Transferase</keyword>
<evidence type="ECO:0000256" key="2">
    <source>
        <dbReference type="ARBA" id="ARBA00022695"/>
    </source>
</evidence>
<reference evidence="8" key="2">
    <citation type="journal article" date="2015" name="J. Proteomics">
        <title>Sexual differences in the sialomes of the zebra tick, Rhipicephalus pulchellus.</title>
        <authorList>
            <person name="Tan A.W."/>
            <person name="Francischetti I.M."/>
            <person name="Slovak M."/>
            <person name="Kini R.M."/>
            <person name="Ribeiro J.M."/>
        </authorList>
    </citation>
    <scope>NUCLEOTIDE SEQUENCE</scope>
    <source>
        <tissue evidence="8">Salivary gland</tissue>
    </source>
</reference>
<dbReference type="SUPFAM" id="SSF56672">
    <property type="entry name" value="DNA/RNA polymerases"/>
    <property type="match status" value="1"/>
</dbReference>
<reference evidence="8" key="1">
    <citation type="submission" date="2012-11" db="EMBL/GenBank/DDBJ databases">
        <authorList>
            <person name="Lucero-Rivera Y.E."/>
            <person name="Tovar-Ramirez D."/>
        </authorList>
    </citation>
    <scope>NUCLEOTIDE SEQUENCE</scope>
    <source>
        <tissue evidence="8">Salivary gland</tissue>
    </source>
</reference>
<dbReference type="Pfam" id="PF17917">
    <property type="entry name" value="RT_RNaseH"/>
    <property type="match status" value="1"/>
</dbReference>
<dbReference type="EMBL" id="GACK01008180">
    <property type="protein sequence ID" value="JAA56854.1"/>
    <property type="molecule type" value="mRNA"/>
</dbReference>
<dbReference type="PANTHER" id="PTHR37984">
    <property type="entry name" value="PROTEIN CBG26694"/>
    <property type="match status" value="1"/>
</dbReference>
<protein>
    <submittedName>
        <fullName evidence="8">Putative tick transposon</fullName>
    </submittedName>
</protein>
<proteinExistence type="evidence at transcript level"/>
<dbReference type="CDD" id="cd09274">
    <property type="entry name" value="RNase_HI_RT_Ty3"/>
    <property type="match status" value="1"/>
</dbReference>
<keyword evidence="4" id="KW-0255">Endonuclease</keyword>
<dbReference type="GO" id="GO:0016787">
    <property type="term" value="F:hydrolase activity"/>
    <property type="evidence" value="ECO:0007669"/>
    <property type="project" value="UniProtKB-KW"/>
</dbReference>
<dbReference type="InterPro" id="IPR050951">
    <property type="entry name" value="Retrovirus_Pol_polyprotein"/>
</dbReference>
<keyword evidence="3" id="KW-0540">Nuclease</keyword>
<keyword evidence="6" id="KW-0695">RNA-directed DNA polymerase</keyword>
<dbReference type="GO" id="GO:0004519">
    <property type="term" value="F:endonuclease activity"/>
    <property type="evidence" value="ECO:0007669"/>
    <property type="project" value="UniProtKB-KW"/>
</dbReference>
<dbReference type="PANTHER" id="PTHR37984:SF5">
    <property type="entry name" value="PROTEIN NYNRIN-LIKE"/>
    <property type="match status" value="1"/>
</dbReference>
<evidence type="ECO:0000256" key="5">
    <source>
        <dbReference type="ARBA" id="ARBA00022801"/>
    </source>
</evidence>
<dbReference type="InterPro" id="IPR043502">
    <property type="entry name" value="DNA/RNA_pol_sf"/>
</dbReference>
<evidence type="ECO:0000259" key="7">
    <source>
        <dbReference type="Pfam" id="PF17917"/>
    </source>
</evidence>
<feature type="domain" description="Reverse transcriptase RNase H-like" evidence="7">
    <location>
        <begin position="3"/>
        <end position="82"/>
    </location>
</feature>
<evidence type="ECO:0000256" key="6">
    <source>
        <dbReference type="ARBA" id="ARBA00022918"/>
    </source>
</evidence>
<name>L7M177_RHIPC</name>
<dbReference type="AlphaFoldDB" id="L7M177"/>
<evidence type="ECO:0000256" key="1">
    <source>
        <dbReference type="ARBA" id="ARBA00022679"/>
    </source>
</evidence>
<sequence length="112" mass="12830">MSAEGQEKPIAFASHRFSPTQTRWSTFEREAFAIIWVLKKFDYWLFGAIVNVVSDHNPLSYLTTSTPHGAKLTRWALALQRYHVSVQHRKGVCNGNADALSRLQNNLWKPSE</sequence>
<dbReference type="GO" id="GO:0003964">
    <property type="term" value="F:RNA-directed DNA polymerase activity"/>
    <property type="evidence" value="ECO:0007669"/>
    <property type="project" value="UniProtKB-KW"/>
</dbReference>
<dbReference type="Gene3D" id="3.10.20.370">
    <property type="match status" value="1"/>
</dbReference>
<evidence type="ECO:0000313" key="8">
    <source>
        <dbReference type="EMBL" id="JAA56854.1"/>
    </source>
</evidence>
<organism evidence="8">
    <name type="scientific">Rhipicephalus pulchellus</name>
    <name type="common">Yellow backed tick</name>
    <name type="synonym">Dermacentor pulchellus</name>
    <dbReference type="NCBI Taxonomy" id="72859"/>
    <lineage>
        <taxon>Eukaryota</taxon>
        <taxon>Metazoa</taxon>
        <taxon>Ecdysozoa</taxon>
        <taxon>Arthropoda</taxon>
        <taxon>Chelicerata</taxon>
        <taxon>Arachnida</taxon>
        <taxon>Acari</taxon>
        <taxon>Parasitiformes</taxon>
        <taxon>Ixodida</taxon>
        <taxon>Ixodoidea</taxon>
        <taxon>Ixodidae</taxon>
        <taxon>Rhipicephalinae</taxon>
        <taxon>Rhipicephalus</taxon>
        <taxon>Rhipicephalus</taxon>
    </lineage>
</organism>
<dbReference type="InterPro" id="IPR041373">
    <property type="entry name" value="RT_RNaseH"/>
</dbReference>
<evidence type="ECO:0000256" key="3">
    <source>
        <dbReference type="ARBA" id="ARBA00022722"/>
    </source>
</evidence>
<evidence type="ECO:0000256" key="4">
    <source>
        <dbReference type="ARBA" id="ARBA00022759"/>
    </source>
</evidence>
<keyword evidence="5" id="KW-0378">Hydrolase</keyword>
<accession>L7M177</accession>